<evidence type="ECO:0008006" key="10">
    <source>
        <dbReference type="Google" id="ProtNLM"/>
    </source>
</evidence>
<dbReference type="Proteomes" id="UP000054266">
    <property type="component" value="Unassembled WGS sequence"/>
</dbReference>
<dbReference type="SUPFAM" id="SSF51197">
    <property type="entry name" value="Clavaminate synthase-like"/>
    <property type="match status" value="1"/>
</dbReference>
<keyword evidence="6" id="KW-0560">Oxidoreductase</keyword>
<evidence type="ECO:0000256" key="5">
    <source>
        <dbReference type="ARBA" id="ARBA00022964"/>
    </source>
</evidence>
<name>A0A0D2CBS1_9EURO</name>
<protein>
    <recommendedName>
        <fullName evidence="10">Phytanoyl-CoA dioxygenase</fullName>
    </recommendedName>
</protein>
<organism evidence="8 9">
    <name type="scientific">Phialophora macrospora</name>
    <dbReference type="NCBI Taxonomy" id="1851006"/>
    <lineage>
        <taxon>Eukaryota</taxon>
        <taxon>Fungi</taxon>
        <taxon>Dikarya</taxon>
        <taxon>Ascomycota</taxon>
        <taxon>Pezizomycotina</taxon>
        <taxon>Eurotiomycetes</taxon>
        <taxon>Chaetothyriomycetidae</taxon>
        <taxon>Chaetothyriales</taxon>
        <taxon>Herpotrichiellaceae</taxon>
        <taxon>Phialophora</taxon>
    </lineage>
</organism>
<dbReference type="Pfam" id="PF05721">
    <property type="entry name" value="PhyH"/>
    <property type="match status" value="1"/>
</dbReference>
<keyword evidence="5" id="KW-0223">Dioxygenase</keyword>
<evidence type="ECO:0000256" key="1">
    <source>
        <dbReference type="ARBA" id="ARBA00001962"/>
    </source>
</evidence>
<keyword evidence="4" id="KW-0479">Metal-binding</keyword>
<comment type="similarity">
    <text evidence="2">Belongs to the PhyH family.</text>
</comment>
<keyword evidence="7" id="KW-0408">Iron</keyword>
<evidence type="ECO:0000313" key="8">
    <source>
        <dbReference type="EMBL" id="KIW62456.1"/>
    </source>
</evidence>
<proteinExistence type="inferred from homology"/>
<dbReference type="EMBL" id="KN846963">
    <property type="protein sequence ID" value="KIW62456.1"/>
    <property type="molecule type" value="Genomic_DNA"/>
</dbReference>
<evidence type="ECO:0000256" key="2">
    <source>
        <dbReference type="ARBA" id="ARBA00005830"/>
    </source>
</evidence>
<reference evidence="8 9" key="1">
    <citation type="submission" date="2015-01" db="EMBL/GenBank/DDBJ databases">
        <title>The Genome Sequence of Capronia semiimmersa CBS27337.</title>
        <authorList>
            <consortium name="The Broad Institute Genomics Platform"/>
            <person name="Cuomo C."/>
            <person name="de Hoog S."/>
            <person name="Gorbushina A."/>
            <person name="Stielow B."/>
            <person name="Teixiera M."/>
            <person name="Abouelleil A."/>
            <person name="Chapman S.B."/>
            <person name="Priest M."/>
            <person name="Young S.K."/>
            <person name="Wortman J."/>
            <person name="Nusbaum C."/>
            <person name="Birren B."/>
        </authorList>
    </citation>
    <scope>NUCLEOTIDE SEQUENCE [LARGE SCALE GENOMIC DNA]</scope>
    <source>
        <strain evidence="8 9">CBS 27337</strain>
    </source>
</reference>
<dbReference type="PANTHER" id="PTHR20883:SF45">
    <property type="entry name" value="PHYTANOYL-COA DIOXYGENASE FAMILY PROTEIN"/>
    <property type="match status" value="1"/>
</dbReference>
<dbReference type="AlphaFoldDB" id="A0A0D2CBS1"/>
<evidence type="ECO:0000313" key="9">
    <source>
        <dbReference type="Proteomes" id="UP000054266"/>
    </source>
</evidence>
<dbReference type="Gene3D" id="2.60.120.620">
    <property type="entry name" value="q2cbj1_9rhob like domain"/>
    <property type="match status" value="1"/>
</dbReference>
<evidence type="ECO:0000256" key="7">
    <source>
        <dbReference type="ARBA" id="ARBA00023004"/>
    </source>
</evidence>
<accession>A0A0D2CBS1</accession>
<dbReference type="GO" id="GO:0046872">
    <property type="term" value="F:metal ion binding"/>
    <property type="evidence" value="ECO:0007669"/>
    <property type="project" value="UniProtKB-KW"/>
</dbReference>
<dbReference type="InterPro" id="IPR008775">
    <property type="entry name" value="Phytyl_CoA_dOase-like"/>
</dbReference>
<gene>
    <name evidence="8" type="ORF">PV04_10629</name>
</gene>
<dbReference type="GO" id="GO:0051213">
    <property type="term" value="F:dioxygenase activity"/>
    <property type="evidence" value="ECO:0007669"/>
    <property type="project" value="UniProtKB-KW"/>
</dbReference>
<evidence type="ECO:0000256" key="6">
    <source>
        <dbReference type="ARBA" id="ARBA00023002"/>
    </source>
</evidence>
<comment type="cofactor">
    <cofactor evidence="1">
        <name>Fe cation</name>
        <dbReference type="ChEBI" id="CHEBI:24875"/>
    </cofactor>
</comment>
<comment type="subunit">
    <text evidence="3">Homodimer.</text>
</comment>
<dbReference type="HOGENOM" id="CLU_047725_0_1_1"/>
<evidence type="ECO:0000256" key="4">
    <source>
        <dbReference type="ARBA" id="ARBA00022723"/>
    </source>
</evidence>
<dbReference type="PANTHER" id="PTHR20883">
    <property type="entry name" value="PHYTANOYL-COA DIOXYGENASE DOMAIN CONTAINING 1"/>
    <property type="match status" value="1"/>
</dbReference>
<keyword evidence="9" id="KW-1185">Reference proteome</keyword>
<sequence>MEGLAIVDLLPLEIGARLRFSSPPRSVQGWLLHYFRRTCATTKSSRGFDEERHVPGARGAADGFPDRYLTSQHPAKYISRHFSRNQRRRAQGPRTAFSFDGGIVVRNYLTSEELAQIEQEIRPHLDANTELVDEFLPKETRRVTGLAEKSRLYLERICHHPLFSGVCDKLLTSTYQYWMGDSLKTSVSRPQLHATTVFSIGPGARPQDLHRDDINHHTYRPAVTVAEYVPGRETAIGCFVAGKKTSRANGATRFIPGSHLQSSLTPPVEADAVYAEMEPGEAFFMFASCYHGGSANTTEDEERLVYGTFVTKGYLRQEENQYLVLPLETVRQHPEELQQFLGYGMSSPFLGWIDLKSPLKVLFGNENASDQF</sequence>
<evidence type="ECO:0000256" key="3">
    <source>
        <dbReference type="ARBA" id="ARBA00011738"/>
    </source>
</evidence>